<dbReference type="InterPro" id="IPR023996">
    <property type="entry name" value="TonB-dep_OMP_SusC/RagA"/>
</dbReference>
<dbReference type="PROSITE" id="PS52016">
    <property type="entry name" value="TONB_DEPENDENT_REC_3"/>
    <property type="match status" value="1"/>
</dbReference>
<keyword evidence="14" id="KW-1185">Reference proteome</keyword>
<proteinExistence type="inferred from homology"/>
<dbReference type="InterPro" id="IPR036942">
    <property type="entry name" value="Beta-barrel_TonB_sf"/>
</dbReference>
<dbReference type="Pfam" id="PF13715">
    <property type="entry name" value="CarbopepD_reg_2"/>
    <property type="match status" value="1"/>
</dbReference>
<dbReference type="NCBIfam" id="TIGR04057">
    <property type="entry name" value="SusC_RagA_signa"/>
    <property type="match status" value="1"/>
</dbReference>
<keyword evidence="3 8" id="KW-1134">Transmembrane beta strand</keyword>
<organism evidence="13 14">
    <name type="scientific">Hymenobacter jeollabukensis</name>
    <dbReference type="NCBI Taxonomy" id="2025313"/>
    <lineage>
        <taxon>Bacteria</taxon>
        <taxon>Pseudomonadati</taxon>
        <taxon>Bacteroidota</taxon>
        <taxon>Cytophagia</taxon>
        <taxon>Cytophagales</taxon>
        <taxon>Hymenobacteraceae</taxon>
        <taxon>Hymenobacter</taxon>
    </lineage>
</organism>
<dbReference type="Proteomes" id="UP000305517">
    <property type="component" value="Unassembled WGS sequence"/>
</dbReference>
<evidence type="ECO:0000256" key="8">
    <source>
        <dbReference type="PROSITE-ProRule" id="PRU01360"/>
    </source>
</evidence>
<dbReference type="NCBIfam" id="TIGR04056">
    <property type="entry name" value="OMP_RagA_SusC"/>
    <property type="match status" value="1"/>
</dbReference>
<dbReference type="Pfam" id="PF00593">
    <property type="entry name" value="TonB_dep_Rec_b-barrel"/>
    <property type="match status" value="1"/>
</dbReference>
<dbReference type="SUPFAM" id="SSF56935">
    <property type="entry name" value="Porins"/>
    <property type="match status" value="1"/>
</dbReference>
<dbReference type="OrthoDB" id="9768177at2"/>
<comment type="caution">
    <text evidence="13">The sequence shown here is derived from an EMBL/GenBank/DDBJ whole genome shotgun (WGS) entry which is preliminary data.</text>
</comment>
<feature type="chain" id="PRO_5024376747" evidence="10">
    <location>
        <begin position="21"/>
        <end position="1070"/>
    </location>
</feature>
<dbReference type="AlphaFoldDB" id="A0A5R8WR58"/>
<keyword evidence="7 8" id="KW-0998">Cell outer membrane</keyword>
<feature type="domain" description="TonB-dependent receptor-like beta-barrel" evidence="11">
    <location>
        <begin position="468"/>
        <end position="855"/>
    </location>
</feature>
<evidence type="ECO:0000256" key="7">
    <source>
        <dbReference type="ARBA" id="ARBA00023237"/>
    </source>
</evidence>
<dbReference type="InterPro" id="IPR039426">
    <property type="entry name" value="TonB-dep_rcpt-like"/>
</dbReference>
<dbReference type="RefSeq" id="WP_138078287.1">
    <property type="nucleotide sequence ID" value="NZ_VAJM01000005.1"/>
</dbReference>
<dbReference type="Gene3D" id="2.40.170.20">
    <property type="entry name" value="TonB-dependent receptor, beta-barrel domain"/>
    <property type="match status" value="1"/>
</dbReference>
<evidence type="ECO:0000256" key="6">
    <source>
        <dbReference type="ARBA" id="ARBA00023136"/>
    </source>
</evidence>
<keyword evidence="6 8" id="KW-0472">Membrane</keyword>
<dbReference type="InterPro" id="IPR037066">
    <property type="entry name" value="Plug_dom_sf"/>
</dbReference>
<evidence type="ECO:0000256" key="9">
    <source>
        <dbReference type="RuleBase" id="RU003357"/>
    </source>
</evidence>
<dbReference type="SUPFAM" id="SSF49464">
    <property type="entry name" value="Carboxypeptidase regulatory domain-like"/>
    <property type="match status" value="1"/>
</dbReference>
<dbReference type="InterPro" id="IPR023997">
    <property type="entry name" value="TonB-dep_OMP_SusC/RagA_CS"/>
</dbReference>
<evidence type="ECO:0000256" key="3">
    <source>
        <dbReference type="ARBA" id="ARBA00022452"/>
    </source>
</evidence>
<keyword evidence="10" id="KW-0732">Signal</keyword>
<accession>A0A5R8WR58</accession>
<evidence type="ECO:0000256" key="5">
    <source>
        <dbReference type="ARBA" id="ARBA00023077"/>
    </source>
</evidence>
<comment type="subcellular location">
    <subcellularLocation>
        <location evidence="1 8">Cell outer membrane</location>
        <topology evidence="1 8">Multi-pass membrane protein</topology>
    </subcellularLocation>
</comment>
<evidence type="ECO:0000313" key="14">
    <source>
        <dbReference type="Proteomes" id="UP000305517"/>
    </source>
</evidence>
<dbReference type="InterPro" id="IPR000531">
    <property type="entry name" value="Beta-barrel_TonB"/>
</dbReference>
<dbReference type="Pfam" id="PF07715">
    <property type="entry name" value="Plug"/>
    <property type="match status" value="1"/>
</dbReference>
<reference evidence="13 14" key="1">
    <citation type="submission" date="2019-05" db="EMBL/GenBank/DDBJ databases">
        <title>Hymenobacter edaphi sp. nov., isolated from abandoned arsenic-contaminated farmland soil.</title>
        <authorList>
            <person name="Nie L."/>
        </authorList>
    </citation>
    <scope>NUCLEOTIDE SEQUENCE [LARGE SCALE GENOMIC DNA]</scope>
    <source>
        <strain evidence="13 14">1-3-3-8</strain>
    </source>
</reference>
<keyword evidence="4 8" id="KW-0812">Transmembrane</keyword>
<feature type="signal peptide" evidence="10">
    <location>
        <begin position="1"/>
        <end position="20"/>
    </location>
</feature>
<dbReference type="EMBL" id="VAJM01000005">
    <property type="protein sequence ID" value="TLM92430.1"/>
    <property type="molecule type" value="Genomic_DNA"/>
</dbReference>
<dbReference type="InterPro" id="IPR012910">
    <property type="entry name" value="Plug_dom"/>
</dbReference>
<evidence type="ECO:0000256" key="2">
    <source>
        <dbReference type="ARBA" id="ARBA00022448"/>
    </source>
</evidence>
<evidence type="ECO:0000259" key="11">
    <source>
        <dbReference type="Pfam" id="PF00593"/>
    </source>
</evidence>
<dbReference type="Gene3D" id="2.60.40.1120">
    <property type="entry name" value="Carboxypeptidase-like, regulatory domain"/>
    <property type="match status" value="1"/>
</dbReference>
<name>A0A5R8WR58_9BACT</name>
<evidence type="ECO:0000256" key="10">
    <source>
        <dbReference type="SAM" id="SignalP"/>
    </source>
</evidence>
<protein>
    <submittedName>
        <fullName evidence="13">TonB-dependent receptor</fullName>
    </submittedName>
</protein>
<evidence type="ECO:0000256" key="4">
    <source>
        <dbReference type="ARBA" id="ARBA00022692"/>
    </source>
</evidence>
<comment type="similarity">
    <text evidence="8 9">Belongs to the TonB-dependent receptor family.</text>
</comment>
<keyword evidence="13" id="KW-0675">Receptor</keyword>
<dbReference type="InterPro" id="IPR008969">
    <property type="entry name" value="CarboxyPept-like_regulatory"/>
</dbReference>
<dbReference type="GO" id="GO:0009279">
    <property type="term" value="C:cell outer membrane"/>
    <property type="evidence" value="ECO:0007669"/>
    <property type="project" value="UniProtKB-SubCell"/>
</dbReference>
<evidence type="ECO:0000313" key="13">
    <source>
        <dbReference type="EMBL" id="TLM92430.1"/>
    </source>
</evidence>
<evidence type="ECO:0000259" key="12">
    <source>
        <dbReference type="Pfam" id="PF07715"/>
    </source>
</evidence>
<feature type="domain" description="TonB-dependent receptor plug" evidence="12">
    <location>
        <begin position="116"/>
        <end position="237"/>
    </location>
</feature>
<gene>
    <name evidence="13" type="ORF">FDY95_13455</name>
</gene>
<keyword evidence="5 9" id="KW-0798">TonB box</keyword>
<keyword evidence="2 8" id="KW-0813">Transport</keyword>
<dbReference type="Gene3D" id="2.170.130.10">
    <property type="entry name" value="TonB-dependent receptor, plug domain"/>
    <property type="match status" value="1"/>
</dbReference>
<evidence type="ECO:0000256" key="1">
    <source>
        <dbReference type="ARBA" id="ARBA00004571"/>
    </source>
</evidence>
<sequence length="1070" mass="116956">MNKLLLGLIPLAAVVHQANAQTRSISGRVTDRNTGEGIPGVTIVVPGTTVGVSTNADGSYVLDLPAGSKNIRISSVGYQTIERSVGNETTLNIGLATDTKMTSEVVVTGYGGSQDVKDITGSFAKLDQSKLTSQPIQSADQALAGRIAGVQITNTSGTLGDAVTVRIRGINSINGSSQPLFVVDGVPMTEFGNMNVMTSGLRYNPLADINPNDIESMTVLKDASAAAIYGSRATNGVVLITTKKGKNGQAKLTVNATVGYMEPTKLPKLLDATEFRDITNEKYFNANPGKTVPLAINGDSDGDGVEDNTDWLKQIYHKGFMQDYQLALSSGNDKGSYYASVGYSDQKGTIITNRLRRANGRINMELTPKTWVKSGMNLSFNHAYNQGILGSNLTSNYFASPTFAAMNSLPNVPAYNADGSYYLTGVTRTLGSGANNDGEKLDATGATIGENLFSYVPFALYHPVATLRLNHNDNTQRRLLGNAYLTVMPLKGLSVTTKFGLDYLNNAEYQYSAPDIAGLGLQYNGLVQKNRADNTLTTWQNYAAYSHLFGDNHNIDATLGYEQNLETYQLVFSQGSNISDPKFKDNFFGLFDSQASSQGTSQDVSAWQSIFGRLNYAFSDKYYATFTARRDGSSRFGEQRRWGFFPGTSVGWRISREAFMSNISFVNDLKLKASYGLVGNSAGISSYESATLMGQGLYGTYAGYAINRLNNPSLRWETGKKLDVGFDASVMKDRIGVNFDYFSNNIDNLLLYVPAIYSTGIPNGSVFRNVGKMYNRGVELTLNTTNLETPSGFKWTSSFNYTYLVNRITKLEGGNVPSGVPYHFASEGHSITEYNLLRWVGVNPDNGNPQWLDANDNVREYSPVTKTWTQNGESRVNGQTVRPATTATEGVWLGKTSFPKWNGGFDNTFSYKGLQLEVFLQYSGGNYLYNSTRSQLLTNSAVNNSEEIKDRWQKPGDVTNVPRLYVGDNIHQSSSTRFMEKGDYLRVRQVRLSYLLPSTVTQRIGSSRTNLFVMVQNAYVFTKYSGTDPEVNVAGNEGSNSGTNSNIAYGVDQRSNPQVRTYTAGVNIDF</sequence>